<keyword evidence="3" id="KW-1185">Reference proteome</keyword>
<dbReference type="KEGG" id="fbe:FF125_07530"/>
<keyword evidence="1" id="KW-1133">Transmembrane helix</keyword>
<evidence type="ECO:0000256" key="1">
    <source>
        <dbReference type="SAM" id="Phobius"/>
    </source>
</evidence>
<accession>A0A5B7TN38</accession>
<dbReference type="AlphaFoldDB" id="A0A5B7TN38"/>
<gene>
    <name evidence="2" type="ORF">FF125_07530</name>
</gene>
<feature type="transmembrane region" description="Helical" evidence="1">
    <location>
        <begin position="64"/>
        <end position="86"/>
    </location>
</feature>
<evidence type="ECO:0000313" key="3">
    <source>
        <dbReference type="Proteomes" id="UP000306229"/>
    </source>
</evidence>
<proteinExistence type="predicted"/>
<reference evidence="2 3" key="1">
    <citation type="submission" date="2019-05" db="EMBL/GenBank/DDBJ databases">
        <title>Algicella ahnfeltiae gen. nov., sp. nov., a novel marine bacterium of the family Flavobacteriaceae isolated from a red alga.</title>
        <authorList>
            <person name="Nedashkovskaya O.I."/>
            <person name="Kukhlevskiy A.D."/>
            <person name="Kim S.-G."/>
            <person name="Zhukova N.V."/>
            <person name="Mikhailov V.V."/>
        </authorList>
    </citation>
    <scope>NUCLEOTIDE SEQUENCE [LARGE SCALE GENOMIC DNA]</scope>
    <source>
        <strain evidence="2 3">10Alg115</strain>
    </source>
</reference>
<dbReference type="EMBL" id="CP040749">
    <property type="protein sequence ID" value="QCX38289.1"/>
    <property type="molecule type" value="Genomic_DNA"/>
</dbReference>
<dbReference type="RefSeq" id="WP_117884070.1">
    <property type="nucleotide sequence ID" value="NZ_CP040749.1"/>
</dbReference>
<name>A0A5B7TN38_9FLAO</name>
<organism evidence="2 3">
    <name type="scientific">Aureibaculum algae</name>
    <dbReference type="NCBI Taxonomy" id="2584122"/>
    <lineage>
        <taxon>Bacteria</taxon>
        <taxon>Pseudomonadati</taxon>
        <taxon>Bacteroidota</taxon>
        <taxon>Flavobacteriia</taxon>
        <taxon>Flavobacteriales</taxon>
        <taxon>Flavobacteriaceae</taxon>
        <taxon>Aureibaculum</taxon>
    </lineage>
</organism>
<sequence length="89" mass="10504">MGFIKRKNKKFEYSPRYYKGEGNPYKIEHKFDEFRTTVGKNSLKTKFTNAFEETKSSKGINKTIAITVAILVFIFLYIIDFDLSIFQMK</sequence>
<evidence type="ECO:0000313" key="2">
    <source>
        <dbReference type="EMBL" id="QCX38289.1"/>
    </source>
</evidence>
<dbReference type="Proteomes" id="UP000306229">
    <property type="component" value="Chromosome"/>
</dbReference>
<dbReference type="OrthoDB" id="1139505at2"/>
<keyword evidence="1" id="KW-0812">Transmembrane</keyword>
<protein>
    <submittedName>
        <fullName evidence="2">Riboflavin synthase subunit beta</fullName>
    </submittedName>
</protein>
<keyword evidence="1" id="KW-0472">Membrane</keyword>